<dbReference type="RefSeq" id="XP_053027051.1">
    <property type="nucleotide sequence ID" value="XM_053163090.1"/>
</dbReference>
<dbReference type="GeneID" id="77803985"/>
<accession>A0ABY7D581</accession>
<organism evidence="1 2">
    <name type="scientific">Puccinia triticina</name>
    <dbReference type="NCBI Taxonomy" id="208348"/>
    <lineage>
        <taxon>Eukaryota</taxon>
        <taxon>Fungi</taxon>
        <taxon>Dikarya</taxon>
        <taxon>Basidiomycota</taxon>
        <taxon>Pucciniomycotina</taxon>
        <taxon>Pucciniomycetes</taxon>
        <taxon>Pucciniales</taxon>
        <taxon>Pucciniaceae</taxon>
        <taxon>Puccinia</taxon>
    </lineage>
</organism>
<keyword evidence="2" id="KW-1185">Reference proteome</keyword>
<gene>
    <name evidence="1" type="ORF">PtA15_14A380</name>
</gene>
<dbReference type="EMBL" id="CP110434">
    <property type="protein sequence ID" value="WAQ91496.1"/>
    <property type="molecule type" value="Genomic_DNA"/>
</dbReference>
<dbReference type="Proteomes" id="UP001164743">
    <property type="component" value="Chromosome 14A"/>
</dbReference>
<reference evidence="1" key="1">
    <citation type="submission" date="2022-10" db="EMBL/GenBank/DDBJ databases">
        <title>Puccinia triticina Genome sequencing and assembly.</title>
        <authorList>
            <person name="Li C."/>
        </authorList>
    </citation>
    <scope>NUCLEOTIDE SEQUENCE</scope>
    <source>
        <strain evidence="1">Pt15</strain>
    </source>
</reference>
<name>A0ABY7D581_9BASI</name>
<evidence type="ECO:0000313" key="2">
    <source>
        <dbReference type="Proteomes" id="UP001164743"/>
    </source>
</evidence>
<evidence type="ECO:0000313" key="1">
    <source>
        <dbReference type="EMBL" id="WAQ91496.1"/>
    </source>
</evidence>
<sequence length="187" mass="20959">MVQLPPRVVILTNAFGRNFGGLSVRLCFRPNCMVIEEQSAELLLPESSSFVRSATEIKALSQSGYSGWPKALQADWSNKEEGDLTNSGVKSLREIAFWTARLVLRSALISLDSSSLHPPGTRLIKNIPSSPPIQLLPTFERLTESWMVWVDDICRLICDLRERWVGEVGLQGVPQRESALRRLGKLR</sequence>
<proteinExistence type="predicted"/>
<protein>
    <submittedName>
        <fullName evidence="1">Uncharacterized protein</fullName>
    </submittedName>
</protein>